<protein>
    <submittedName>
        <fullName evidence="5">L-threonine aldolase</fullName>
    </submittedName>
</protein>
<dbReference type="Gene3D" id="3.90.1150.10">
    <property type="entry name" value="Aspartate Aminotransferase, domain 1"/>
    <property type="match status" value="1"/>
</dbReference>
<comment type="similarity">
    <text evidence="2">Belongs to the threonine aldolase family.</text>
</comment>
<name>A0ABY3NDX6_ELIMR</name>
<reference evidence="5 6" key="1">
    <citation type="submission" date="2019-07" db="EMBL/GenBank/DDBJ databases">
        <title>Genomic Encyclopedia of Archaeal and Bacterial Type Strains, Phase II (KMG-II): from individual species to whole genera.</title>
        <authorList>
            <person name="Goeker M."/>
        </authorList>
    </citation>
    <scope>NUCLEOTIDE SEQUENCE [LARGE SCALE GENOMIC DNA]</scope>
    <source>
        <strain evidence="5 6">DSM 14571</strain>
    </source>
</reference>
<keyword evidence="3" id="KW-0663">Pyridoxal phosphate</keyword>
<dbReference type="InterPro" id="IPR001597">
    <property type="entry name" value="ArAA_b-elim_lyase/Thr_aldolase"/>
</dbReference>
<dbReference type="Gene3D" id="3.40.640.10">
    <property type="entry name" value="Type I PLP-dependent aspartate aminotransferase-like (Major domain)"/>
    <property type="match status" value="1"/>
</dbReference>
<feature type="domain" description="Aromatic amino acid beta-eliminating lyase/threonine aldolase" evidence="4">
    <location>
        <begin position="33"/>
        <end position="317"/>
    </location>
</feature>
<evidence type="ECO:0000313" key="5">
    <source>
        <dbReference type="EMBL" id="TYO89694.1"/>
    </source>
</evidence>
<dbReference type="EMBL" id="VNHK01000009">
    <property type="protein sequence ID" value="TYO89694.1"/>
    <property type="molecule type" value="Genomic_DNA"/>
</dbReference>
<dbReference type="InterPro" id="IPR023603">
    <property type="entry name" value="Low_specificity_L-TA-like"/>
</dbReference>
<evidence type="ECO:0000256" key="3">
    <source>
        <dbReference type="ARBA" id="ARBA00022898"/>
    </source>
</evidence>
<dbReference type="Pfam" id="PF01212">
    <property type="entry name" value="Beta_elim_lyase"/>
    <property type="match status" value="1"/>
</dbReference>
<comment type="cofactor">
    <cofactor evidence="1">
        <name>pyridoxal 5'-phosphate</name>
        <dbReference type="ChEBI" id="CHEBI:597326"/>
    </cofactor>
</comment>
<dbReference type="SUPFAM" id="SSF53383">
    <property type="entry name" value="PLP-dependent transferases"/>
    <property type="match status" value="1"/>
</dbReference>
<dbReference type="CDD" id="cd06502">
    <property type="entry name" value="TA_like"/>
    <property type="match status" value="1"/>
</dbReference>
<organism evidence="5 6">
    <name type="scientific">Elizabethkingia miricola</name>
    <name type="common">Chryseobacterium miricola</name>
    <dbReference type="NCBI Taxonomy" id="172045"/>
    <lineage>
        <taxon>Bacteria</taxon>
        <taxon>Pseudomonadati</taxon>
        <taxon>Bacteroidota</taxon>
        <taxon>Flavobacteriia</taxon>
        <taxon>Flavobacteriales</taxon>
        <taxon>Weeksellaceae</taxon>
        <taxon>Elizabethkingia</taxon>
    </lineage>
</organism>
<dbReference type="InterPro" id="IPR015422">
    <property type="entry name" value="PyrdxlP-dep_Trfase_small"/>
</dbReference>
<keyword evidence="6" id="KW-1185">Reference proteome</keyword>
<dbReference type="PIRSF" id="PIRSF017617">
    <property type="entry name" value="Thr_aldolase"/>
    <property type="match status" value="1"/>
</dbReference>
<dbReference type="InterPro" id="IPR015421">
    <property type="entry name" value="PyrdxlP-dep_Trfase_major"/>
</dbReference>
<gene>
    <name evidence="5" type="ORF">LX74_02686</name>
</gene>
<sequence length="370" mass="41095">MKNKKILDLKIQYYKFSLTIKNIREMINLSKIDLRSDTLTLPTRGMKEAMANAVLGDDVYGEDPTVNELEKKVAVMFGMEAALFCPTGTMTNQLGIKVHTQPGDEVICDKLAHIYLYEGGGIAVNSLCSVRPLEGKYGMISAEAVQGSINNREDIHQPITSLVALENTTNKGGGAFYDFKEIMKIKEICTQNNMAFHLDGARLFNALTETRETPLDYGQAFDTISICLSKGLGCPVGSLLIGKKDKITKARRLRKLMGGGWRQAGGLAAAGIYALDNHINLLKDDHKRAKELEKILSVLPEVEYINPVATNIVMAKLPETIDSTTFVNKLKEQNIYCSSFGKDLVRFVTHLDFTDDQLNLFTEKISNIKF</sequence>
<proteinExistence type="inferred from homology"/>
<evidence type="ECO:0000259" key="4">
    <source>
        <dbReference type="Pfam" id="PF01212"/>
    </source>
</evidence>
<dbReference type="PANTHER" id="PTHR48097">
    <property type="entry name" value="L-THREONINE ALDOLASE-RELATED"/>
    <property type="match status" value="1"/>
</dbReference>
<dbReference type="PANTHER" id="PTHR48097:SF9">
    <property type="entry name" value="L-THREONINE ALDOLASE"/>
    <property type="match status" value="1"/>
</dbReference>
<dbReference type="InterPro" id="IPR015424">
    <property type="entry name" value="PyrdxlP-dep_Trfase"/>
</dbReference>
<evidence type="ECO:0000313" key="6">
    <source>
        <dbReference type="Proteomes" id="UP000324513"/>
    </source>
</evidence>
<accession>A0ABY3NDX6</accession>
<evidence type="ECO:0000256" key="1">
    <source>
        <dbReference type="ARBA" id="ARBA00001933"/>
    </source>
</evidence>
<dbReference type="Proteomes" id="UP000324513">
    <property type="component" value="Unassembled WGS sequence"/>
</dbReference>
<comment type="caution">
    <text evidence="5">The sequence shown here is derived from an EMBL/GenBank/DDBJ whole genome shotgun (WGS) entry which is preliminary data.</text>
</comment>
<evidence type="ECO:0000256" key="2">
    <source>
        <dbReference type="ARBA" id="ARBA00006966"/>
    </source>
</evidence>
<dbReference type="NCBIfam" id="NF041359">
    <property type="entry name" value="GntG_guanitoxin"/>
    <property type="match status" value="1"/>
</dbReference>